<dbReference type="Proteomes" id="UP000007266">
    <property type="component" value="Linkage group 3"/>
</dbReference>
<dbReference type="InParanoid" id="D6WHL6"/>
<keyword evidence="4 10" id="KW-0812">Transmembrane</keyword>
<evidence type="ECO:0000256" key="10">
    <source>
        <dbReference type="RuleBase" id="RU351113"/>
    </source>
</evidence>
<evidence type="ECO:0000256" key="6">
    <source>
        <dbReference type="ARBA" id="ARBA00022989"/>
    </source>
</evidence>
<dbReference type="PANTHER" id="PTHR21137">
    <property type="entry name" value="ODORANT RECEPTOR"/>
    <property type="match status" value="1"/>
</dbReference>
<keyword evidence="7 10" id="KW-0472">Membrane</keyword>
<evidence type="ECO:0000313" key="11">
    <source>
        <dbReference type="EMBL" id="EFA01405.1"/>
    </source>
</evidence>
<dbReference type="AlphaFoldDB" id="D6WHL6"/>
<keyword evidence="5 10" id="KW-0552">Olfaction</keyword>
<dbReference type="EMBL" id="KQ971331">
    <property type="protein sequence ID" value="EFA01405.1"/>
    <property type="molecule type" value="Genomic_DNA"/>
</dbReference>
<feature type="transmembrane region" description="Helical" evidence="10">
    <location>
        <begin position="162"/>
        <end position="187"/>
    </location>
</feature>
<feature type="transmembrane region" description="Helical" evidence="10">
    <location>
        <begin position="284"/>
        <end position="303"/>
    </location>
</feature>
<keyword evidence="8 10" id="KW-0675">Receptor</keyword>
<comment type="subcellular location">
    <subcellularLocation>
        <location evidence="1 10">Cell membrane</location>
        <topology evidence="1 10">Multi-pass membrane protein</topology>
    </subcellularLocation>
</comment>
<feature type="transmembrane region" description="Helical" evidence="10">
    <location>
        <begin position="29"/>
        <end position="48"/>
    </location>
</feature>
<evidence type="ECO:0000313" key="12">
    <source>
        <dbReference type="Proteomes" id="UP000007266"/>
    </source>
</evidence>
<sequence>MADSKDPFIMLRRIFIDVNSYKITKLCDVSVVTFHSLVLCLQLYYMIANFDVNVLIINGPPTIVFLLMTVSAVLSEAMAKDIFKGITFFQQIRWSLDVIEKNARIKLERKCQTINICITCILLFLSTTMVINMPFLGNPRQFFISIQIFEEYFGKWSVLLNVLYFTGLPYLGYHAVKLCFAFVYAILEIELQFSLIEEYLFQMYEVDYLKSCKYLQDARYQQEIGNSLRRCIIHHIALKKMVKMLVEVVLKCMPFYLVLGVLLLITCFAFIINFADTTTSTIKIQIFMFVASTLCITVLFCWNGQQLKDVTSNIFFTLGGAPWYFWNLENIKILLMFITNCTKNDSIVLRTSVSYALVLFNLRKRSLV</sequence>
<evidence type="ECO:0000256" key="5">
    <source>
        <dbReference type="ARBA" id="ARBA00022725"/>
    </source>
</evidence>
<protein>
    <recommendedName>
        <fullName evidence="10">Odorant receptor</fullName>
    </recommendedName>
</protein>
<dbReference type="PANTHER" id="PTHR21137:SF35">
    <property type="entry name" value="ODORANT RECEPTOR 19A-RELATED"/>
    <property type="match status" value="1"/>
</dbReference>
<dbReference type="InterPro" id="IPR004117">
    <property type="entry name" value="7tm6_olfct_rcpt"/>
</dbReference>
<dbReference type="GO" id="GO:0004984">
    <property type="term" value="F:olfactory receptor activity"/>
    <property type="evidence" value="ECO:0000318"/>
    <property type="project" value="GO_Central"/>
</dbReference>
<dbReference type="PhylomeDB" id="D6WHL6"/>
<feature type="transmembrane region" description="Helical" evidence="10">
    <location>
        <begin position="248"/>
        <end position="272"/>
    </location>
</feature>
<proteinExistence type="inferred from homology"/>
<evidence type="ECO:0000256" key="9">
    <source>
        <dbReference type="ARBA" id="ARBA00023224"/>
    </source>
</evidence>
<dbReference type="GO" id="GO:0050911">
    <property type="term" value="P:detection of chemical stimulus involved in sensory perception of smell"/>
    <property type="evidence" value="ECO:0000318"/>
    <property type="project" value="GO_Central"/>
</dbReference>
<keyword evidence="12" id="KW-1185">Reference proteome</keyword>
<organism evidence="11 12">
    <name type="scientific">Tribolium castaneum</name>
    <name type="common">Red flour beetle</name>
    <dbReference type="NCBI Taxonomy" id="7070"/>
    <lineage>
        <taxon>Eukaryota</taxon>
        <taxon>Metazoa</taxon>
        <taxon>Ecdysozoa</taxon>
        <taxon>Arthropoda</taxon>
        <taxon>Hexapoda</taxon>
        <taxon>Insecta</taxon>
        <taxon>Pterygota</taxon>
        <taxon>Neoptera</taxon>
        <taxon>Endopterygota</taxon>
        <taxon>Coleoptera</taxon>
        <taxon>Polyphaga</taxon>
        <taxon>Cucujiformia</taxon>
        <taxon>Tenebrionidae</taxon>
        <taxon>Tenebrionidae incertae sedis</taxon>
        <taxon>Tribolium</taxon>
    </lineage>
</organism>
<dbReference type="GO" id="GO:0005549">
    <property type="term" value="F:odorant binding"/>
    <property type="evidence" value="ECO:0007669"/>
    <property type="project" value="InterPro"/>
</dbReference>
<keyword evidence="3 10" id="KW-0716">Sensory transduction</keyword>
<evidence type="ECO:0000256" key="4">
    <source>
        <dbReference type="ARBA" id="ARBA00022692"/>
    </source>
</evidence>
<reference evidence="11 12" key="1">
    <citation type="journal article" date="2008" name="Nature">
        <title>The genome of the model beetle and pest Tribolium castaneum.</title>
        <authorList>
            <consortium name="Tribolium Genome Sequencing Consortium"/>
            <person name="Richards S."/>
            <person name="Gibbs R.A."/>
            <person name="Weinstock G.M."/>
            <person name="Brown S.J."/>
            <person name="Denell R."/>
            <person name="Beeman R.W."/>
            <person name="Gibbs R."/>
            <person name="Beeman R.W."/>
            <person name="Brown S.J."/>
            <person name="Bucher G."/>
            <person name="Friedrich M."/>
            <person name="Grimmelikhuijzen C.J."/>
            <person name="Klingler M."/>
            <person name="Lorenzen M."/>
            <person name="Richards S."/>
            <person name="Roth S."/>
            <person name="Schroder R."/>
            <person name="Tautz D."/>
            <person name="Zdobnov E.M."/>
            <person name="Muzny D."/>
            <person name="Gibbs R.A."/>
            <person name="Weinstock G.M."/>
            <person name="Attaway T."/>
            <person name="Bell S."/>
            <person name="Buhay C.J."/>
            <person name="Chandrabose M.N."/>
            <person name="Chavez D."/>
            <person name="Clerk-Blankenburg K.P."/>
            <person name="Cree A."/>
            <person name="Dao M."/>
            <person name="Davis C."/>
            <person name="Chacko J."/>
            <person name="Dinh H."/>
            <person name="Dugan-Rocha S."/>
            <person name="Fowler G."/>
            <person name="Garner T.T."/>
            <person name="Garnes J."/>
            <person name="Gnirke A."/>
            <person name="Hawes A."/>
            <person name="Hernandez J."/>
            <person name="Hines S."/>
            <person name="Holder M."/>
            <person name="Hume J."/>
            <person name="Jhangiani S.N."/>
            <person name="Joshi V."/>
            <person name="Khan Z.M."/>
            <person name="Jackson L."/>
            <person name="Kovar C."/>
            <person name="Kowis A."/>
            <person name="Lee S."/>
            <person name="Lewis L.R."/>
            <person name="Margolis J."/>
            <person name="Morgan M."/>
            <person name="Nazareth L.V."/>
            <person name="Nguyen N."/>
            <person name="Okwuonu G."/>
            <person name="Parker D."/>
            <person name="Richards S."/>
            <person name="Ruiz S.J."/>
            <person name="Santibanez J."/>
            <person name="Savard J."/>
            <person name="Scherer S.E."/>
            <person name="Schneider B."/>
            <person name="Sodergren E."/>
            <person name="Tautz D."/>
            <person name="Vattahil S."/>
            <person name="Villasana D."/>
            <person name="White C.S."/>
            <person name="Wright R."/>
            <person name="Park Y."/>
            <person name="Beeman R.W."/>
            <person name="Lord J."/>
            <person name="Oppert B."/>
            <person name="Lorenzen M."/>
            <person name="Brown S."/>
            <person name="Wang L."/>
            <person name="Savard J."/>
            <person name="Tautz D."/>
            <person name="Richards S."/>
            <person name="Weinstock G."/>
            <person name="Gibbs R.A."/>
            <person name="Liu Y."/>
            <person name="Worley K."/>
            <person name="Weinstock G."/>
            <person name="Elsik C.G."/>
            <person name="Reese J.T."/>
            <person name="Elhaik E."/>
            <person name="Landan G."/>
            <person name="Graur D."/>
            <person name="Arensburger P."/>
            <person name="Atkinson P."/>
            <person name="Beeman R.W."/>
            <person name="Beidler J."/>
            <person name="Brown S.J."/>
            <person name="Demuth J.P."/>
            <person name="Drury D.W."/>
            <person name="Du Y.Z."/>
            <person name="Fujiwara H."/>
            <person name="Lorenzen M."/>
            <person name="Maselli V."/>
            <person name="Osanai M."/>
            <person name="Park Y."/>
            <person name="Robertson H.M."/>
            <person name="Tu Z."/>
            <person name="Wang J.J."/>
            <person name="Wang S."/>
            <person name="Richards S."/>
            <person name="Song H."/>
            <person name="Zhang L."/>
            <person name="Sodergren E."/>
            <person name="Werner D."/>
            <person name="Stanke M."/>
            <person name="Morgenstern B."/>
            <person name="Solovyev V."/>
            <person name="Kosarev P."/>
            <person name="Brown G."/>
            <person name="Chen H.C."/>
            <person name="Ermolaeva O."/>
            <person name="Hlavina W."/>
            <person name="Kapustin Y."/>
            <person name="Kiryutin B."/>
            <person name="Kitts P."/>
            <person name="Maglott D."/>
            <person name="Pruitt K."/>
            <person name="Sapojnikov V."/>
            <person name="Souvorov A."/>
            <person name="Mackey A.J."/>
            <person name="Waterhouse R.M."/>
            <person name="Wyder S."/>
            <person name="Zdobnov E.M."/>
            <person name="Zdobnov E.M."/>
            <person name="Wyder S."/>
            <person name="Kriventseva E.V."/>
            <person name="Kadowaki T."/>
            <person name="Bork P."/>
            <person name="Aranda M."/>
            <person name="Bao R."/>
            <person name="Beermann A."/>
            <person name="Berns N."/>
            <person name="Bolognesi R."/>
            <person name="Bonneton F."/>
            <person name="Bopp D."/>
            <person name="Brown S.J."/>
            <person name="Bucher G."/>
            <person name="Butts T."/>
            <person name="Chaumot A."/>
            <person name="Denell R.E."/>
            <person name="Ferrier D.E."/>
            <person name="Friedrich M."/>
            <person name="Gordon C.M."/>
            <person name="Jindra M."/>
            <person name="Klingler M."/>
            <person name="Lan Q."/>
            <person name="Lattorff H.M."/>
            <person name="Laudet V."/>
            <person name="von Levetsow C."/>
            <person name="Liu Z."/>
            <person name="Lutz R."/>
            <person name="Lynch J.A."/>
            <person name="da Fonseca R.N."/>
            <person name="Posnien N."/>
            <person name="Reuter R."/>
            <person name="Roth S."/>
            <person name="Savard J."/>
            <person name="Schinko J.B."/>
            <person name="Schmitt C."/>
            <person name="Schoppmeier M."/>
            <person name="Schroder R."/>
            <person name="Shippy T.D."/>
            <person name="Simonnet F."/>
            <person name="Marques-Souza H."/>
            <person name="Tautz D."/>
            <person name="Tomoyasu Y."/>
            <person name="Trauner J."/>
            <person name="Van der Zee M."/>
            <person name="Vervoort M."/>
            <person name="Wittkopp N."/>
            <person name="Wimmer E.A."/>
            <person name="Yang X."/>
            <person name="Jones A.K."/>
            <person name="Sattelle D.B."/>
            <person name="Ebert P.R."/>
            <person name="Nelson D."/>
            <person name="Scott J.G."/>
            <person name="Beeman R.W."/>
            <person name="Muthukrishnan S."/>
            <person name="Kramer K.J."/>
            <person name="Arakane Y."/>
            <person name="Beeman R.W."/>
            <person name="Zhu Q."/>
            <person name="Hogenkamp D."/>
            <person name="Dixit R."/>
            <person name="Oppert B."/>
            <person name="Jiang H."/>
            <person name="Zou Z."/>
            <person name="Marshall J."/>
            <person name="Elpidina E."/>
            <person name="Vinokurov K."/>
            <person name="Oppert C."/>
            <person name="Zou Z."/>
            <person name="Evans J."/>
            <person name="Lu Z."/>
            <person name="Zhao P."/>
            <person name="Sumathipala N."/>
            <person name="Altincicek B."/>
            <person name="Vilcinskas A."/>
            <person name="Williams M."/>
            <person name="Hultmark D."/>
            <person name="Hetru C."/>
            <person name="Jiang H."/>
            <person name="Grimmelikhuijzen C.J."/>
            <person name="Hauser F."/>
            <person name="Cazzamali G."/>
            <person name="Williamson M."/>
            <person name="Park Y."/>
            <person name="Li B."/>
            <person name="Tanaka Y."/>
            <person name="Predel R."/>
            <person name="Neupert S."/>
            <person name="Schachtner J."/>
            <person name="Verleyen P."/>
            <person name="Raible F."/>
            <person name="Bork P."/>
            <person name="Friedrich M."/>
            <person name="Walden K.K."/>
            <person name="Robertson H.M."/>
            <person name="Angeli S."/>
            <person name="Foret S."/>
            <person name="Bucher G."/>
            <person name="Schuetz S."/>
            <person name="Maleszka R."/>
            <person name="Wimmer E.A."/>
            <person name="Beeman R.W."/>
            <person name="Lorenzen M."/>
            <person name="Tomoyasu Y."/>
            <person name="Miller S.C."/>
            <person name="Grossmann D."/>
            <person name="Bucher G."/>
        </authorList>
    </citation>
    <scope>NUCLEOTIDE SEQUENCE [LARGE SCALE GENOMIC DNA]</scope>
    <source>
        <strain evidence="11 12">Georgia GA2</strain>
    </source>
</reference>
<dbReference type="GO" id="GO:0007165">
    <property type="term" value="P:signal transduction"/>
    <property type="evidence" value="ECO:0007669"/>
    <property type="project" value="UniProtKB-KW"/>
</dbReference>
<feature type="transmembrane region" description="Helical" evidence="10">
    <location>
        <begin position="54"/>
        <end position="74"/>
    </location>
</feature>
<dbReference type="HOGENOM" id="CLU_059644_0_0_1"/>
<feature type="transmembrane region" description="Helical" evidence="10">
    <location>
        <begin position="310"/>
        <end position="326"/>
    </location>
</feature>
<evidence type="ECO:0000256" key="2">
    <source>
        <dbReference type="ARBA" id="ARBA00022475"/>
    </source>
</evidence>
<keyword evidence="9 10" id="KW-0807">Transducer</keyword>
<reference evidence="11 12" key="2">
    <citation type="journal article" date="2010" name="Nucleic Acids Res.">
        <title>BeetleBase in 2010: revisions to provide comprehensive genomic information for Tribolium castaneum.</title>
        <authorList>
            <person name="Kim H.S."/>
            <person name="Murphy T."/>
            <person name="Xia J."/>
            <person name="Caragea D."/>
            <person name="Park Y."/>
            <person name="Beeman R.W."/>
            <person name="Lorenzen M.D."/>
            <person name="Butcher S."/>
            <person name="Manak J.R."/>
            <person name="Brown S.J."/>
        </authorList>
    </citation>
    <scope>GENOME REANNOTATION</scope>
    <source>
        <strain evidence="11 12">Georgia GA2</strain>
    </source>
</reference>
<dbReference type="GO" id="GO:0005886">
    <property type="term" value="C:plasma membrane"/>
    <property type="evidence" value="ECO:0000318"/>
    <property type="project" value="GO_Central"/>
</dbReference>
<evidence type="ECO:0000256" key="1">
    <source>
        <dbReference type="ARBA" id="ARBA00004651"/>
    </source>
</evidence>
<evidence type="ECO:0000256" key="8">
    <source>
        <dbReference type="ARBA" id="ARBA00023170"/>
    </source>
</evidence>
<feature type="transmembrane region" description="Helical" evidence="10">
    <location>
        <begin position="114"/>
        <end position="135"/>
    </location>
</feature>
<keyword evidence="6 10" id="KW-1133">Transmembrane helix</keyword>
<accession>D6WHL6</accession>
<evidence type="ECO:0000256" key="7">
    <source>
        <dbReference type="ARBA" id="ARBA00023136"/>
    </source>
</evidence>
<name>D6WHL6_TRICA</name>
<keyword evidence="2" id="KW-1003">Cell membrane</keyword>
<gene>
    <name evidence="11" type="primary">Or220</name>
    <name evidence="11" type="ORF">TcasGA2_TC030381</name>
</gene>
<comment type="similarity">
    <text evidence="10">Belongs to the insect chemoreceptor superfamily. Heteromeric odorant receptor channel (TC 1.A.69) family.</text>
</comment>
<evidence type="ECO:0000256" key="3">
    <source>
        <dbReference type="ARBA" id="ARBA00022606"/>
    </source>
</evidence>